<dbReference type="SUPFAM" id="SSF53335">
    <property type="entry name" value="S-adenosyl-L-methionine-dependent methyltransferases"/>
    <property type="match status" value="1"/>
</dbReference>
<dbReference type="InterPro" id="IPR029063">
    <property type="entry name" value="SAM-dependent_MTases_sf"/>
</dbReference>
<comment type="caution">
    <text evidence="10">The sequence shown here is derived from an EMBL/GenBank/DDBJ whole genome shotgun (WGS) entry which is preliminary data.</text>
</comment>
<dbReference type="InterPro" id="IPR001737">
    <property type="entry name" value="KsgA/Erm"/>
</dbReference>
<keyword evidence="2 7" id="KW-0698">rRNA processing</keyword>
<protein>
    <recommendedName>
        <fullName evidence="7">Ribosomal RNA small subunit methyltransferase A</fullName>
        <ecNumber evidence="7">2.1.1.182</ecNumber>
    </recommendedName>
    <alternativeName>
        <fullName evidence="7">16S rRNA (adenine(1518)-N(6)/adenine(1519)-N(6))-dimethyltransferase</fullName>
    </alternativeName>
    <alternativeName>
        <fullName evidence="7">16S rRNA dimethyladenosine transferase</fullName>
    </alternativeName>
    <alternativeName>
        <fullName evidence="7">16S rRNA dimethylase</fullName>
    </alternativeName>
    <alternativeName>
        <fullName evidence="7">S-adenosylmethionine-6-N', N'-adenosyl(rRNA) dimethyltransferase</fullName>
    </alternativeName>
</protein>
<comment type="catalytic activity">
    <reaction evidence="7">
        <text>adenosine(1518)/adenosine(1519) in 16S rRNA + 4 S-adenosyl-L-methionine = N(6)-dimethyladenosine(1518)/N(6)-dimethyladenosine(1519) in 16S rRNA + 4 S-adenosyl-L-homocysteine + 4 H(+)</text>
        <dbReference type="Rhea" id="RHEA:19609"/>
        <dbReference type="Rhea" id="RHEA-COMP:10232"/>
        <dbReference type="Rhea" id="RHEA-COMP:10233"/>
        <dbReference type="ChEBI" id="CHEBI:15378"/>
        <dbReference type="ChEBI" id="CHEBI:57856"/>
        <dbReference type="ChEBI" id="CHEBI:59789"/>
        <dbReference type="ChEBI" id="CHEBI:74411"/>
        <dbReference type="ChEBI" id="CHEBI:74493"/>
        <dbReference type="EC" id="2.1.1.182"/>
    </reaction>
</comment>
<evidence type="ECO:0000256" key="7">
    <source>
        <dbReference type="HAMAP-Rule" id="MF_00607"/>
    </source>
</evidence>
<feature type="binding site" evidence="7 8">
    <location>
        <position position="64"/>
    </location>
    <ligand>
        <name>S-adenosyl-L-methionine</name>
        <dbReference type="ChEBI" id="CHEBI:59789"/>
    </ligand>
</feature>
<dbReference type="FunFam" id="1.10.8.100:FF:000001">
    <property type="entry name" value="Ribosomal RNA small subunit methyltransferase A"/>
    <property type="match status" value="1"/>
</dbReference>
<comment type="subcellular location">
    <subcellularLocation>
        <location evidence="7">Cytoplasm</location>
    </subcellularLocation>
</comment>
<proteinExistence type="inferred from homology"/>
<evidence type="ECO:0000256" key="4">
    <source>
        <dbReference type="ARBA" id="ARBA00022679"/>
    </source>
</evidence>
<evidence type="ECO:0000256" key="5">
    <source>
        <dbReference type="ARBA" id="ARBA00022691"/>
    </source>
</evidence>
<dbReference type="GO" id="GO:0005829">
    <property type="term" value="C:cytosol"/>
    <property type="evidence" value="ECO:0007669"/>
    <property type="project" value="TreeGrafter"/>
</dbReference>
<dbReference type="SMART" id="SM00650">
    <property type="entry name" value="rADc"/>
    <property type="match status" value="1"/>
</dbReference>
<keyword evidence="11" id="KW-1185">Reference proteome</keyword>
<keyword evidence="1 7" id="KW-0963">Cytoplasm</keyword>
<dbReference type="RefSeq" id="WP_182174565.1">
    <property type="nucleotide sequence ID" value="NZ_JACFXU010000017.1"/>
</dbReference>
<feature type="domain" description="Ribosomal RNA adenine methylase transferase N-terminal" evidence="9">
    <location>
        <begin position="23"/>
        <end position="195"/>
    </location>
</feature>
<reference evidence="10 11" key="1">
    <citation type="submission" date="2020-07" db="EMBL/GenBank/DDBJ databases">
        <title>Halieaceae bacterium, F7430, whole genome shotgun sequencing project.</title>
        <authorList>
            <person name="Jiang S."/>
            <person name="Liu Z.W."/>
            <person name="Du Z.J."/>
        </authorList>
    </citation>
    <scope>NUCLEOTIDE SEQUENCE [LARGE SCALE GENOMIC DNA]</scope>
    <source>
        <strain evidence="10 11">F7430</strain>
    </source>
</reference>
<evidence type="ECO:0000256" key="2">
    <source>
        <dbReference type="ARBA" id="ARBA00022552"/>
    </source>
</evidence>
<keyword evidence="3 7" id="KW-0489">Methyltransferase</keyword>
<evidence type="ECO:0000256" key="1">
    <source>
        <dbReference type="ARBA" id="ARBA00022490"/>
    </source>
</evidence>
<dbReference type="Gene3D" id="1.10.8.100">
    <property type="entry name" value="Ribosomal RNA adenine dimethylase-like, domain 2"/>
    <property type="match status" value="1"/>
</dbReference>
<dbReference type="Gene3D" id="3.40.50.150">
    <property type="entry name" value="Vaccinia Virus protein VP39"/>
    <property type="match status" value="1"/>
</dbReference>
<evidence type="ECO:0000259" key="9">
    <source>
        <dbReference type="SMART" id="SM00650"/>
    </source>
</evidence>
<feature type="binding site" evidence="7 8">
    <location>
        <position position="16"/>
    </location>
    <ligand>
        <name>S-adenosyl-L-methionine</name>
        <dbReference type="ChEBI" id="CHEBI:59789"/>
    </ligand>
</feature>
<accession>A0A7W2TY24</accession>
<feature type="binding site" evidence="7 8">
    <location>
        <position position="89"/>
    </location>
    <ligand>
        <name>S-adenosyl-L-methionine</name>
        <dbReference type="ChEBI" id="CHEBI:59789"/>
    </ligand>
</feature>
<evidence type="ECO:0000313" key="11">
    <source>
        <dbReference type="Proteomes" id="UP000539350"/>
    </source>
</evidence>
<dbReference type="PROSITE" id="PS51689">
    <property type="entry name" value="SAM_RNA_A_N6_MT"/>
    <property type="match status" value="1"/>
</dbReference>
<evidence type="ECO:0000256" key="8">
    <source>
        <dbReference type="PROSITE-ProRule" id="PRU01026"/>
    </source>
</evidence>
<dbReference type="InterPro" id="IPR020598">
    <property type="entry name" value="rRNA_Ade_methylase_Trfase_N"/>
</dbReference>
<comment type="function">
    <text evidence="7">Specifically dimethylates two adjacent adenosines (A1518 and A1519) in the loop of a conserved hairpin near the 3'-end of 16S rRNA in the 30S particle. May play a critical role in biogenesis of 30S subunits.</text>
</comment>
<keyword evidence="6 7" id="KW-0694">RNA-binding</keyword>
<dbReference type="AlphaFoldDB" id="A0A7W2TY24"/>
<comment type="similarity">
    <text evidence="7">Belongs to the class I-like SAM-binding methyltransferase superfamily. rRNA adenine N(6)-methyltransferase family. RsmA subfamily.</text>
</comment>
<dbReference type="EC" id="2.1.1.182" evidence="7"/>
<name>A0A7W2TY24_9GAMM</name>
<dbReference type="PROSITE" id="PS01131">
    <property type="entry name" value="RRNA_A_DIMETH"/>
    <property type="match status" value="1"/>
</dbReference>
<dbReference type="GO" id="GO:0003723">
    <property type="term" value="F:RNA binding"/>
    <property type="evidence" value="ECO:0007669"/>
    <property type="project" value="UniProtKB-UniRule"/>
</dbReference>
<dbReference type="InterPro" id="IPR020596">
    <property type="entry name" value="rRNA_Ade_Mease_Trfase_CS"/>
</dbReference>
<dbReference type="EMBL" id="JACFXU010000017">
    <property type="protein sequence ID" value="MBA6414057.1"/>
    <property type="molecule type" value="Genomic_DNA"/>
</dbReference>
<feature type="binding site" evidence="7 8">
    <location>
        <position position="43"/>
    </location>
    <ligand>
        <name>S-adenosyl-L-methionine</name>
        <dbReference type="ChEBI" id="CHEBI:59789"/>
    </ligand>
</feature>
<dbReference type="Proteomes" id="UP000539350">
    <property type="component" value="Unassembled WGS sequence"/>
</dbReference>
<keyword evidence="5 7" id="KW-0949">S-adenosyl-L-methionine</keyword>
<keyword evidence="4 7" id="KW-0808">Transferase</keyword>
<feature type="binding site" evidence="7 8">
    <location>
        <position position="18"/>
    </location>
    <ligand>
        <name>S-adenosyl-L-methionine</name>
        <dbReference type="ChEBI" id="CHEBI:59789"/>
    </ligand>
</feature>
<dbReference type="GO" id="GO:0052908">
    <property type="term" value="F:16S rRNA (adenine(1518)-N(6)/adenine(1519)-N(6))-dimethyltransferase activity"/>
    <property type="evidence" value="ECO:0007669"/>
    <property type="project" value="UniProtKB-EC"/>
</dbReference>
<dbReference type="PANTHER" id="PTHR11727">
    <property type="entry name" value="DIMETHYLADENOSINE TRANSFERASE"/>
    <property type="match status" value="1"/>
</dbReference>
<evidence type="ECO:0000256" key="6">
    <source>
        <dbReference type="ARBA" id="ARBA00022884"/>
    </source>
</evidence>
<evidence type="ECO:0000313" key="10">
    <source>
        <dbReference type="EMBL" id="MBA6414057.1"/>
    </source>
</evidence>
<dbReference type="HAMAP" id="MF_00607">
    <property type="entry name" value="16SrRNA_methyltr_A"/>
    <property type="match status" value="1"/>
</dbReference>
<sequence length="263" mass="29327">MTKPKLHTPRKRFGQNFLQDEAIIGRIADAIHPQEDQHLVEIGPGQGALTEALITSQCRMDVVELDRDLTAGLLAAFSIYPKFKLHSADALKFDFASLSSGDIPLRIVGNLPYNISTPLIFRLLEFAPLIQDMHFMLQYEVVQRLAASPGSKLWGRLGIMAQYLCEVEHLFDVPPSAFFPPPKVQSAIVRLVPRQESPWPHCDPAQLKRVVQAAFAQRRKTLRNNLKGILDSDGIESLGLDPGCRSETLELIDFIHISNAIDG</sequence>
<dbReference type="Pfam" id="PF00398">
    <property type="entry name" value="RrnaAD"/>
    <property type="match status" value="1"/>
</dbReference>
<dbReference type="InterPro" id="IPR011530">
    <property type="entry name" value="rRNA_adenine_dimethylase"/>
</dbReference>
<dbReference type="InterPro" id="IPR023165">
    <property type="entry name" value="rRNA_Ade_diMease-like_C"/>
</dbReference>
<gene>
    <name evidence="7 10" type="primary">rsmA</name>
    <name evidence="7" type="synonym">ksgA</name>
    <name evidence="10" type="ORF">H2508_13140</name>
</gene>
<organism evidence="10 11">
    <name type="scientific">Sediminihaliea albiluteola</name>
    <dbReference type="NCBI Taxonomy" id="2758564"/>
    <lineage>
        <taxon>Bacteria</taxon>
        <taxon>Pseudomonadati</taxon>
        <taxon>Pseudomonadota</taxon>
        <taxon>Gammaproteobacteria</taxon>
        <taxon>Cellvibrionales</taxon>
        <taxon>Halieaceae</taxon>
        <taxon>Sediminihaliea</taxon>
    </lineage>
</organism>
<feature type="binding site" evidence="7 8">
    <location>
        <position position="110"/>
    </location>
    <ligand>
        <name>S-adenosyl-L-methionine</name>
        <dbReference type="ChEBI" id="CHEBI:59789"/>
    </ligand>
</feature>
<evidence type="ECO:0000256" key="3">
    <source>
        <dbReference type="ARBA" id="ARBA00022603"/>
    </source>
</evidence>
<dbReference type="PANTHER" id="PTHR11727:SF7">
    <property type="entry name" value="DIMETHYLADENOSINE TRANSFERASE-RELATED"/>
    <property type="match status" value="1"/>
</dbReference>
<dbReference type="NCBIfam" id="TIGR00755">
    <property type="entry name" value="ksgA"/>
    <property type="match status" value="1"/>
</dbReference>